<organism evidence="1 2">
    <name type="scientific">Terribacillus saccharophilus</name>
    <dbReference type="NCBI Taxonomy" id="361277"/>
    <lineage>
        <taxon>Bacteria</taxon>
        <taxon>Bacillati</taxon>
        <taxon>Bacillota</taxon>
        <taxon>Bacilli</taxon>
        <taxon>Bacillales</taxon>
        <taxon>Bacillaceae</taxon>
        <taxon>Terribacillus</taxon>
    </lineage>
</organism>
<dbReference type="Proteomes" id="UP000216013">
    <property type="component" value="Unassembled WGS sequence"/>
</dbReference>
<dbReference type="EMBL" id="NPBV01000020">
    <property type="protein sequence ID" value="PAD20875.1"/>
    <property type="molecule type" value="Genomic_DNA"/>
</dbReference>
<dbReference type="AlphaFoldDB" id="A0A268A9R7"/>
<dbReference type="SUPFAM" id="SSF51621">
    <property type="entry name" value="Phosphoenolpyruvate/pyruvate domain"/>
    <property type="match status" value="1"/>
</dbReference>
<dbReference type="Pfam" id="PF13714">
    <property type="entry name" value="PEP_mutase"/>
    <property type="match status" value="1"/>
</dbReference>
<reference evidence="1 2" key="1">
    <citation type="submission" date="2017-07" db="EMBL/GenBank/DDBJ databases">
        <title>Isolation and whole genome analysis of endospore-forming bacteria from heroin.</title>
        <authorList>
            <person name="Kalinowski J."/>
            <person name="Ahrens B."/>
            <person name="Al-Dilaimi A."/>
            <person name="Winkler A."/>
            <person name="Wibberg D."/>
            <person name="Schleenbecker U."/>
            <person name="Ruckert C."/>
            <person name="Wolfel R."/>
            <person name="Grass G."/>
        </authorList>
    </citation>
    <scope>NUCLEOTIDE SEQUENCE [LARGE SCALE GENOMIC DNA]</scope>
    <source>
        <strain evidence="1 2">7528</strain>
    </source>
</reference>
<dbReference type="PANTHER" id="PTHR42905">
    <property type="entry name" value="PHOSPHOENOLPYRUVATE CARBOXYLASE"/>
    <property type="match status" value="1"/>
</dbReference>
<evidence type="ECO:0000313" key="1">
    <source>
        <dbReference type="EMBL" id="PAD20875.1"/>
    </source>
</evidence>
<dbReference type="InterPro" id="IPR039556">
    <property type="entry name" value="ICL/PEPM"/>
</dbReference>
<evidence type="ECO:0008006" key="3">
    <source>
        <dbReference type="Google" id="ProtNLM"/>
    </source>
</evidence>
<dbReference type="RefSeq" id="WP_095261179.1">
    <property type="nucleotide sequence ID" value="NZ_NPBV01000020.1"/>
</dbReference>
<accession>A0A268A9R7</accession>
<dbReference type="InterPro" id="IPR015813">
    <property type="entry name" value="Pyrv/PenolPyrv_kinase-like_dom"/>
</dbReference>
<proteinExistence type="predicted"/>
<name>A0A268A9R7_9BACI</name>
<dbReference type="CDD" id="cd00377">
    <property type="entry name" value="ICL_PEPM"/>
    <property type="match status" value="1"/>
</dbReference>
<gene>
    <name evidence="1" type="ORF">CHH64_11890</name>
</gene>
<dbReference type="Gene3D" id="3.20.20.60">
    <property type="entry name" value="Phosphoenolpyruvate-binding domains"/>
    <property type="match status" value="1"/>
</dbReference>
<dbReference type="InterPro" id="IPR040442">
    <property type="entry name" value="Pyrv_kinase-like_dom_sf"/>
</dbReference>
<sequence>MRENGYSYFKELHYQKDILYLYNCWDVMSAKLIESKGAKALATSSYAVSDACGYNDGEQLPFELLVCLAQKLVDNTNLPVSIDAEGLYAKSLKSLHQNAQTLFNTGIAGINFEDKKSQTRNYELWDINEQSERIQIVKSAAVSAETQIFINARTDLFFKHNNHSADLVKEALKRAEKYAEAGADGIFIPGLTKLNMIKEFTDLSPLPVNIMLDSMNSVTIDWKEIGVSRVSYGPQSYFQAKRILSSNIIFKV</sequence>
<protein>
    <recommendedName>
        <fullName evidence="3">2-Methylisocitrate lyase, PEP mutase family</fullName>
    </recommendedName>
</protein>
<comment type="caution">
    <text evidence="1">The sequence shown here is derived from an EMBL/GenBank/DDBJ whole genome shotgun (WGS) entry which is preliminary data.</text>
</comment>
<dbReference type="GO" id="GO:0003824">
    <property type="term" value="F:catalytic activity"/>
    <property type="evidence" value="ECO:0007669"/>
    <property type="project" value="InterPro"/>
</dbReference>
<dbReference type="PANTHER" id="PTHR42905:SF16">
    <property type="entry name" value="CARBOXYPHOSPHONOENOLPYRUVATE PHOSPHONOMUTASE-LIKE PROTEIN (AFU_ORTHOLOGUE AFUA_5G07230)"/>
    <property type="match status" value="1"/>
</dbReference>
<evidence type="ECO:0000313" key="2">
    <source>
        <dbReference type="Proteomes" id="UP000216013"/>
    </source>
</evidence>